<accession>A0A4Y9YJ11</accession>
<protein>
    <recommendedName>
        <fullName evidence="3">Peptidase A1 domain-containing protein</fullName>
    </recommendedName>
</protein>
<sequence>MRPLSFVCVYTSWSGALLLLSAPAVGAIRRTHLVNSRARVLENVTTAYERLNVSRRVPIDLHPRVVTTGPPVILPIGIVGNDFSYYTQVFIGRNPRPFSVNVDCGSSEFWVMGENAQNRGTHNGIGPKLSPGQAPPIAKWATAYEDFDSSSLQGFVVRDDVFVSITAILPDFPFGTAEVMTGSIPTDFEDGVMGFAHSFASRTGAPTIVEALAKVGLIPLPLSGWKLPRAADGGHGGQISLGAPNTALFNSGIMTEVQNIITEQGDWRIPINDVTAGGHPMGQGRRVATLDTGANNIFMTFADAYLVNSQIPGAVQLAIPGEFAIPCNTQVRLAFSIGKFDWPIDPRDLIGDPIQIPGRGVMCGSRILGEDRADGTWLVGTPFLKNVYFILDIGRNSVTFAQLR</sequence>
<dbReference type="Pfam" id="PF00026">
    <property type="entry name" value="Asp"/>
    <property type="match status" value="1"/>
</dbReference>
<dbReference type="InterPro" id="IPR034164">
    <property type="entry name" value="Pepsin-like_dom"/>
</dbReference>
<dbReference type="PANTHER" id="PTHR47966">
    <property type="entry name" value="BETA-SITE APP-CLEAVING ENZYME, ISOFORM A-RELATED"/>
    <property type="match status" value="1"/>
</dbReference>
<dbReference type="PANTHER" id="PTHR47966:SF75">
    <property type="entry name" value="ENDOPEPTIDASE (CTSD), PUTATIVE (AFU_ORTHOLOGUE AFUA_4G07040)-RELATED"/>
    <property type="match status" value="1"/>
</dbReference>
<dbReference type="AlphaFoldDB" id="A0A4Y9YJ11"/>
<dbReference type="InterPro" id="IPR033121">
    <property type="entry name" value="PEPTIDASE_A1"/>
</dbReference>
<dbReference type="Gene3D" id="2.40.70.10">
    <property type="entry name" value="Acid Proteases"/>
    <property type="match status" value="2"/>
</dbReference>
<evidence type="ECO:0000313" key="5">
    <source>
        <dbReference type="Proteomes" id="UP000298327"/>
    </source>
</evidence>
<reference evidence="4 5" key="1">
    <citation type="submission" date="2019-02" db="EMBL/GenBank/DDBJ databases">
        <title>Genome sequencing of the rare red list fungi Dentipellis fragilis.</title>
        <authorList>
            <person name="Buettner E."/>
            <person name="Kellner H."/>
        </authorList>
    </citation>
    <scope>NUCLEOTIDE SEQUENCE [LARGE SCALE GENOMIC DNA]</scope>
    <source>
        <strain evidence="4 5">DSM 105465</strain>
    </source>
</reference>
<dbReference type="GO" id="GO:0004190">
    <property type="term" value="F:aspartic-type endopeptidase activity"/>
    <property type="evidence" value="ECO:0007669"/>
    <property type="project" value="InterPro"/>
</dbReference>
<dbReference type="GO" id="GO:0006508">
    <property type="term" value="P:proteolysis"/>
    <property type="evidence" value="ECO:0007669"/>
    <property type="project" value="InterPro"/>
</dbReference>
<proteinExistence type="inferred from homology"/>
<evidence type="ECO:0000256" key="1">
    <source>
        <dbReference type="ARBA" id="ARBA00007447"/>
    </source>
</evidence>
<name>A0A4Y9YJ11_9AGAM</name>
<dbReference type="SUPFAM" id="SSF50630">
    <property type="entry name" value="Acid proteases"/>
    <property type="match status" value="1"/>
</dbReference>
<dbReference type="InterPro" id="IPR001461">
    <property type="entry name" value="Aspartic_peptidase_A1"/>
</dbReference>
<dbReference type="Proteomes" id="UP000298327">
    <property type="component" value="Unassembled WGS sequence"/>
</dbReference>
<dbReference type="OrthoDB" id="771136at2759"/>
<comment type="caution">
    <text evidence="4">The sequence shown here is derived from an EMBL/GenBank/DDBJ whole genome shotgun (WGS) entry which is preliminary data.</text>
</comment>
<keyword evidence="2" id="KW-0732">Signal</keyword>
<dbReference type="PRINTS" id="PR00792">
    <property type="entry name" value="PEPSIN"/>
</dbReference>
<evidence type="ECO:0000313" key="4">
    <source>
        <dbReference type="EMBL" id="TFY61970.1"/>
    </source>
</evidence>
<dbReference type="EMBL" id="SEOQ01000484">
    <property type="protein sequence ID" value="TFY61970.1"/>
    <property type="molecule type" value="Genomic_DNA"/>
</dbReference>
<organism evidence="4 5">
    <name type="scientific">Dentipellis fragilis</name>
    <dbReference type="NCBI Taxonomy" id="205917"/>
    <lineage>
        <taxon>Eukaryota</taxon>
        <taxon>Fungi</taxon>
        <taxon>Dikarya</taxon>
        <taxon>Basidiomycota</taxon>
        <taxon>Agaricomycotina</taxon>
        <taxon>Agaricomycetes</taxon>
        <taxon>Russulales</taxon>
        <taxon>Hericiaceae</taxon>
        <taxon>Dentipellis</taxon>
    </lineage>
</organism>
<feature type="chain" id="PRO_5021232427" description="Peptidase A1 domain-containing protein" evidence="2">
    <location>
        <begin position="28"/>
        <end position="404"/>
    </location>
</feature>
<dbReference type="PROSITE" id="PS51767">
    <property type="entry name" value="PEPTIDASE_A1"/>
    <property type="match status" value="1"/>
</dbReference>
<evidence type="ECO:0000259" key="3">
    <source>
        <dbReference type="PROSITE" id="PS51767"/>
    </source>
</evidence>
<gene>
    <name evidence="4" type="ORF">EVG20_g6863</name>
</gene>
<evidence type="ECO:0000256" key="2">
    <source>
        <dbReference type="SAM" id="SignalP"/>
    </source>
</evidence>
<feature type="signal peptide" evidence="2">
    <location>
        <begin position="1"/>
        <end position="27"/>
    </location>
</feature>
<dbReference type="CDD" id="cd05471">
    <property type="entry name" value="pepsin_like"/>
    <property type="match status" value="1"/>
</dbReference>
<feature type="domain" description="Peptidase A1" evidence="3">
    <location>
        <begin position="85"/>
        <end position="401"/>
    </location>
</feature>
<dbReference type="InterPro" id="IPR021109">
    <property type="entry name" value="Peptidase_aspartic_dom_sf"/>
</dbReference>
<comment type="similarity">
    <text evidence="1">Belongs to the peptidase A1 family.</text>
</comment>
<keyword evidence="5" id="KW-1185">Reference proteome</keyword>